<dbReference type="EMBL" id="ASWF01000003">
    <property type="protein sequence ID" value="EOT75332.1"/>
    <property type="molecule type" value="Genomic_DNA"/>
</dbReference>
<comment type="caution">
    <text evidence="4">The sequence shown here is derived from an EMBL/GenBank/DDBJ whole genome shotgun (WGS) entry which is preliminary data.</text>
</comment>
<dbReference type="HOGENOM" id="CLU_040900_0_0_9"/>
<dbReference type="PANTHER" id="PTHR30185:SF18">
    <property type="entry name" value="TRANSCRIPTIONAL REGULATOR MTLR"/>
    <property type="match status" value="1"/>
</dbReference>
<keyword evidence="1" id="KW-0805">Transcription regulation</keyword>
<evidence type="ECO:0000259" key="3">
    <source>
        <dbReference type="Pfam" id="PF05043"/>
    </source>
</evidence>
<evidence type="ECO:0000313" key="5">
    <source>
        <dbReference type="EMBL" id="EOT75332.1"/>
    </source>
</evidence>
<evidence type="ECO:0000256" key="2">
    <source>
        <dbReference type="ARBA" id="ARBA00023163"/>
    </source>
</evidence>
<dbReference type="InterPro" id="IPR050661">
    <property type="entry name" value="BglG_antiterminators"/>
</dbReference>
<protein>
    <recommendedName>
        <fullName evidence="3">Mga helix-turn-helix domain-containing protein</fullName>
    </recommendedName>
</protein>
<proteinExistence type="predicted"/>
<keyword evidence="7" id="KW-1185">Reference proteome</keyword>
<dbReference type="InterPro" id="IPR007737">
    <property type="entry name" value="Mga_HTH"/>
</dbReference>
<dbReference type="Pfam" id="PF05043">
    <property type="entry name" value="Mga"/>
    <property type="match status" value="1"/>
</dbReference>
<dbReference type="eggNOG" id="COG3711">
    <property type="taxonomic scope" value="Bacteria"/>
</dbReference>
<evidence type="ECO:0000313" key="7">
    <source>
        <dbReference type="Proteomes" id="UP000014158"/>
    </source>
</evidence>
<evidence type="ECO:0000256" key="1">
    <source>
        <dbReference type="ARBA" id="ARBA00023015"/>
    </source>
</evidence>
<name>R2P0T0_9ENTE</name>
<dbReference type="PANTHER" id="PTHR30185">
    <property type="entry name" value="CRYPTIC BETA-GLUCOSIDE BGL OPERON ANTITERMINATOR"/>
    <property type="match status" value="1"/>
</dbReference>
<reference evidence="4 6" key="1">
    <citation type="submission" date="2013-02" db="EMBL/GenBank/DDBJ databases">
        <title>The Genome Sequence of Enterococcus raffinosus ATCC_49464.</title>
        <authorList>
            <consortium name="The Broad Institute Genome Sequencing Platform"/>
            <consortium name="The Broad Institute Genome Sequencing Center for Infectious Disease"/>
            <person name="Earl A.M."/>
            <person name="Gilmore M.S."/>
            <person name="Lebreton F."/>
            <person name="Walker B."/>
            <person name="Young S.K."/>
            <person name="Zeng Q."/>
            <person name="Gargeya S."/>
            <person name="Fitzgerald M."/>
            <person name="Haas B."/>
            <person name="Abouelleil A."/>
            <person name="Alvarado L."/>
            <person name="Arachchi H.M."/>
            <person name="Berlin A.M."/>
            <person name="Chapman S.B."/>
            <person name="Dewar J."/>
            <person name="Goldberg J."/>
            <person name="Griggs A."/>
            <person name="Gujja S."/>
            <person name="Hansen M."/>
            <person name="Howarth C."/>
            <person name="Imamovic A."/>
            <person name="Larimer J."/>
            <person name="McCowan C."/>
            <person name="Murphy C."/>
            <person name="Neiman D."/>
            <person name="Pearson M."/>
            <person name="Priest M."/>
            <person name="Roberts A."/>
            <person name="Saif S."/>
            <person name="Shea T."/>
            <person name="Sisk P."/>
            <person name="Sykes S."/>
            <person name="Wortman J."/>
            <person name="Nusbaum C."/>
            <person name="Birren B."/>
        </authorList>
    </citation>
    <scope>NUCLEOTIDE SEQUENCE [LARGE SCALE GENOMIC DNA]</scope>
    <source>
        <strain evidence="4 6">ATCC 49464</strain>
    </source>
</reference>
<dbReference type="Proteomes" id="UP000013877">
    <property type="component" value="Unassembled WGS sequence"/>
</dbReference>
<feature type="domain" description="Mga helix-turn-helix" evidence="3">
    <location>
        <begin position="103"/>
        <end position="187"/>
    </location>
</feature>
<organism evidence="4 6">
    <name type="scientific">Enterococcus raffinosus ATCC 49464</name>
    <dbReference type="NCBI Taxonomy" id="1158602"/>
    <lineage>
        <taxon>Bacteria</taxon>
        <taxon>Bacillati</taxon>
        <taxon>Bacillota</taxon>
        <taxon>Bacilli</taxon>
        <taxon>Lactobacillales</taxon>
        <taxon>Enterococcaceae</taxon>
        <taxon>Enterococcus</taxon>
    </lineage>
</organism>
<evidence type="ECO:0000313" key="6">
    <source>
        <dbReference type="Proteomes" id="UP000013877"/>
    </source>
</evidence>
<accession>R2P0T0</accession>
<reference evidence="5 7" key="2">
    <citation type="submission" date="2013-03" db="EMBL/GenBank/DDBJ databases">
        <title>The Genome Sequence of Enterococcus raffinosus ATCC_49464 (PacBio/Illumina hybrid assembly).</title>
        <authorList>
            <consortium name="The Broad Institute Genomics Platform"/>
            <consortium name="The Broad Institute Genome Sequencing Center for Infectious Disease"/>
            <person name="Earl A."/>
            <person name="Russ C."/>
            <person name="Gilmore M."/>
            <person name="Surin D."/>
            <person name="Walker B."/>
            <person name="Young S."/>
            <person name="Zeng Q."/>
            <person name="Gargeya S."/>
            <person name="Fitzgerald M."/>
            <person name="Haas B."/>
            <person name="Abouelleil A."/>
            <person name="Allen A.W."/>
            <person name="Alvarado L."/>
            <person name="Arachchi H.M."/>
            <person name="Berlin A.M."/>
            <person name="Chapman S.B."/>
            <person name="Gainer-Dewar J."/>
            <person name="Goldberg J."/>
            <person name="Griggs A."/>
            <person name="Gujja S."/>
            <person name="Hansen M."/>
            <person name="Howarth C."/>
            <person name="Imamovic A."/>
            <person name="Ireland A."/>
            <person name="Larimer J."/>
            <person name="McCowan C."/>
            <person name="Murphy C."/>
            <person name="Pearson M."/>
            <person name="Poon T.W."/>
            <person name="Priest M."/>
            <person name="Roberts A."/>
            <person name="Saif S."/>
            <person name="Shea T."/>
            <person name="Sisk P."/>
            <person name="Sykes S."/>
            <person name="Wortman J."/>
            <person name="Nusbaum C."/>
            <person name="Birren B."/>
        </authorList>
    </citation>
    <scope>NUCLEOTIDE SEQUENCE [LARGE SCALE GENOMIC DNA]</scope>
    <source>
        <strain evidence="5 7">ATCC 49464</strain>
    </source>
</reference>
<dbReference type="Proteomes" id="UP000014158">
    <property type="component" value="Unassembled WGS sequence"/>
</dbReference>
<sequence>MKNWTISSYRRKSYLLRFKKGKDKGDEEMDFREVLGASSLRRLRFVELLYASQVGLPSDQLLEELECSLPILLKDVKMINDEQDDFHIEKFKGLYQIQVKPHVSINRLYADVLQQSPEFQIIEELLYEKCSSISDLADKLYLSASNTQRYLKKIESAFKKAGIKLDYRPLRIEGKESVIRHFYYRYFLEKSDRLDSLFADLKDYQIKAITDLVDQFIQVNHLENRHIFRKRLSYNIYISLWRIKNGRAYPKEELVSPLSLPDQETLDAFERMALEVFRVRLTEEEIKDCLWLSYADMLIFSEDQWKSAMKQSRSYRDLYQKHYELVEEFNRLLGHSLEELEMSELTIVLVNDQRMYSPKGRYIDILYRQRGIFLEKMMETHYQAVKKVLKIAETFVKRNRIYQENDFAWNYTYLLITMVPQSLNLLANADHPLKILLLSELSPTEETFLAEQIEERVYGNFKIHFVEERSRDTRITTHELKKYDALITSSSVEEVPYDYPTVIIDPFLTSQNIVQLQQLISDLSD</sequence>
<dbReference type="PATRIC" id="fig|1158602.3.peg.2207"/>
<gene>
    <name evidence="5" type="ORF">I590_02153</name>
    <name evidence="4" type="ORF">UAK_02211</name>
</gene>
<dbReference type="EMBL" id="AJAL01000012">
    <property type="protein sequence ID" value="EOH77882.1"/>
    <property type="molecule type" value="Genomic_DNA"/>
</dbReference>
<evidence type="ECO:0000313" key="4">
    <source>
        <dbReference type="EMBL" id="EOH77882.1"/>
    </source>
</evidence>
<keyword evidence="2" id="KW-0804">Transcription</keyword>
<dbReference type="AlphaFoldDB" id="R2P0T0"/>